<feature type="signal peptide" evidence="2">
    <location>
        <begin position="1"/>
        <end position="18"/>
    </location>
</feature>
<keyword evidence="1" id="KW-1133">Transmembrane helix</keyword>
<feature type="chain" id="PRO_5045699573" description="Signal peptidase" evidence="2">
    <location>
        <begin position="19"/>
        <end position="58"/>
    </location>
</feature>
<proteinExistence type="predicted"/>
<organism evidence="3 4">
    <name type="scientific">Flavobacterium circumlabens</name>
    <dbReference type="NCBI Taxonomy" id="2133765"/>
    <lineage>
        <taxon>Bacteria</taxon>
        <taxon>Pseudomonadati</taxon>
        <taxon>Bacteroidota</taxon>
        <taxon>Flavobacteriia</taxon>
        <taxon>Flavobacteriales</taxon>
        <taxon>Flavobacteriaceae</taxon>
        <taxon>Flavobacterium</taxon>
    </lineage>
</organism>
<keyword evidence="4" id="KW-1185">Reference proteome</keyword>
<feature type="transmembrane region" description="Helical" evidence="1">
    <location>
        <begin position="37"/>
        <end position="55"/>
    </location>
</feature>
<keyword evidence="1" id="KW-0472">Membrane</keyword>
<evidence type="ECO:0000313" key="4">
    <source>
        <dbReference type="Proteomes" id="UP000295270"/>
    </source>
</evidence>
<accession>A0ABY2AU91</accession>
<evidence type="ECO:0000256" key="1">
    <source>
        <dbReference type="SAM" id="Phobius"/>
    </source>
</evidence>
<evidence type="ECO:0000313" key="3">
    <source>
        <dbReference type="EMBL" id="TCN53102.1"/>
    </source>
</evidence>
<sequence length="58" mass="6236">MKKLAYCFLFLMPLLAFSANPPPPGLPDEPVVVPIDSMLFLLATAGVVLGGYSSIKRK</sequence>
<keyword evidence="1" id="KW-0812">Transmembrane</keyword>
<gene>
    <name evidence="3" type="ORF">EV142_10985</name>
</gene>
<name>A0ABY2AU91_9FLAO</name>
<evidence type="ECO:0000256" key="2">
    <source>
        <dbReference type="SAM" id="SignalP"/>
    </source>
</evidence>
<dbReference type="EMBL" id="SLWA01000009">
    <property type="protein sequence ID" value="TCN53102.1"/>
    <property type="molecule type" value="Genomic_DNA"/>
</dbReference>
<keyword evidence="2" id="KW-0732">Signal</keyword>
<dbReference type="Proteomes" id="UP000295270">
    <property type="component" value="Unassembled WGS sequence"/>
</dbReference>
<protein>
    <recommendedName>
        <fullName evidence="5">Signal peptidase</fullName>
    </recommendedName>
</protein>
<reference evidence="3 4" key="1">
    <citation type="journal article" date="2015" name="Stand. Genomic Sci.">
        <title>Genomic Encyclopedia of Bacterial and Archaeal Type Strains, Phase III: the genomes of soil and plant-associated and newly described type strains.</title>
        <authorList>
            <person name="Whitman W.B."/>
            <person name="Woyke T."/>
            <person name="Klenk H.P."/>
            <person name="Zhou Y."/>
            <person name="Lilburn T.G."/>
            <person name="Beck B.J."/>
            <person name="De Vos P."/>
            <person name="Vandamme P."/>
            <person name="Eisen J.A."/>
            <person name="Garrity G."/>
            <person name="Hugenholtz P."/>
            <person name="Kyrpides N.C."/>
        </authorList>
    </citation>
    <scope>NUCLEOTIDE SEQUENCE [LARGE SCALE GENOMIC DNA]</scope>
    <source>
        <strain evidence="3 4">P5626</strain>
    </source>
</reference>
<comment type="caution">
    <text evidence="3">The sequence shown here is derived from an EMBL/GenBank/DDBJ whole genome shotgun (WGS) entry which is preliminary data.</text>
</comment>
<evidence type="ECO:0008006" key="5">
    <source>
        <dbReference type="Google" id="ProtNLM"/>
    </source>
</evidence>